<evidence type="ECO:0000256" key="2">
    <source>
        <dbReference type="ARBA" id="ARBA00004496"/>
    </source>
</evidence>
<dbReference type="Pfam" id="PF01138">
    <property type="entry name" value="RNase_PH"/>
    <property type="match status" value="1"/>
</dbReference>
<dbReference type="InterPro" id="IPR001247">
    <property type="entry name" value="ExoRNase_PH_dom1"/>
</dbReference>
<evidence type="ECO:0000256" key="1">
    <source>
        <dbReference type="ARBA" id="ARBA00004123"/>
    </source>
</evidence>
<dbReference type="Gene3D" id="3.30.230.70">
    <property type="entry name" value="GHMP Kinase, N-terminal domain"/>
    <property type="match status" value="1"/>
</dbReference>
<dbReference type="GO" id="GO:0000467">
    <property type="term" value="P:exonucleolytic trimming to generate mature 3'-end of 5.8S rRNA from tricistronic rRNA transcript (SSU-rRNA, 5.8S rRNA, LSU-rRNA)"/>
    <property type="evidence" value="ECO:0007669"/>
    <property type="project" value="TreeGrafter"/>
</dbReference>
<evidence type="ECO:0000313" key="12">
    <source>
        <dbReference type="WBParaSite" id="ACRNAN_scaffold2139.g28114.t1"/>
    </source>
</evidence>
<comment type="similarity">
    <text evidence="3">Belongs to the RNase PH family.</text>
</comment>
<dbReference type="Proteomes" id="UP000887540">
    <property type="component" value="Unplaced"/>
</dbReference>
<proteinExistence type="inferred from homology"/>
<dbReference type="Pfam" id="PF03725">
    <property type="entry name" value="RNase_PH_C"/>
    <property type="match status" value="1"/>
</dbReference>
<evidence type="ECO:0000256" key="5">
    <source>
        <dbReference type="ARBA" id="ARBA00022490"/>
    </source>
</evidence>
<dbReference type="CDD" id="cd11368">
    <property type="entry name" value="RNase_PH_RRP45"/>
    <property type="match status" value="1"/>
</dbReference>
<sequence>MRIEPLSTCERNFIRECILINKRVDGRSSDDFRKFDISISESDGIIIAMLGKTKVSAQINSHTFQPRPHHPQNGSLHIDVDMSPMASPNHDNRLLGRRGLELTSFLEALYRDSECIDFESLCIKEGELAVELKIMVRILDDEGSLFDCASIAITTALSLYRRPFVEIRDGLAITYSASEKALVPIDLYHKPFSITFGFMKDISFPILDPTDRETLCLEGSLVIGCNKRGEVCNLFQSGRLLINHEMVLKCIARALSRCEHVTDLIVAVVERQKRSEMGVTSVPMEITNPNVPGHVSKAEEEMSIG</sequence>
<dbReference type="AlphaFoldDB" id="A0A914D9K3"/>
<keyword evidence="6" id="KW-0694">RNA-binding</keyword>
<dbReference type="GO" id="GO:0034476">
    <property type="term" value="P:U5 snRNA 3'-end processing"/>
    <property type="evidence" value="ECO:0007669"/>
    <property type="project" value="TreeGrafter"/>
</dbReference>
<dbReference type="InterPro" id="IPR033100">
    <property type="entry name" value="Rrp45"/>
</dbReference>
<dbReference type="GO" id="GO:0071038">
    <property type="term" value="P:TRAMP-dependent tRNA surveillance pathway"/>
    <property type="evidence" value="ECO:0007669"/>
    <property type="project" value="TreeGrafter"/>
</dbReference>
<keyword evidence="5" id="KW-0963">Cytoplasm</keyword>
<keyword evidence="7" id="KW-0539">Nucleus</keyword>
<dbReference type="GO" id="GO:0000177">
    <property type="term" value="C:cytoplasmic exosome (RNase complex)"/>
    <property type="evidence" value="ECO:0007669"/>
    <property type="project" value="TreeGrafter"/>
</dbReference>
<comment type="subcellular location">
    <subcellularLocation>
        <location evidence="2">Cytoplasm</location>
    </subcellularLocation>
    <subcellularLocation>
        <location evidence="1">Nucleus</location>
    </subcellularLocation>
</comment>
<dbReference type="InterPro" id="IPR036345">
    <property type="entry name" value="ExoRNase_PH_dom2_sf"/>
</dbReference>
<dbReference type="GO" id="GO:0034473">
    <property type="term" value="P:U1 snRNA 3'-end processing"/>
    <property type="evidence" value="ECO:0007669"/>
    <property type="project" value="TreeGrafter"/>
</dbReference>
<protein>
    <recommendedName>
        <fullName evidence="4">Exosome complex component RRP45</fullName>
    </recommendedName>
    <alternativeName>
        <fullName evidence="8">Exosome component 9</fullName>
    </alternativeName>
</protein>
<dbReference type="PANTHER" id="PTHR11097">
    <property type="entry name" value="EXOSOME COMPLEX EXONUCLEASE RIBOSOMAL RNA PROCESSING PROTEIN"/>
    <property type="match status" value="1"/>
</dbReference>
<evidence type="ECO:0000256" key="3">
    <source>
        <dbReference type="ARBA" id="ARBA00006678"/>
    </source>
</evidence>
<evidence type="ECO:0000313" key="11">
    <source>
        <dbReference type="Proteomes" id="UP000887540"/>
    </source>
</evidence>
<dbReference type="GO" id="GO:0016075">
    <property type="term" value="P:rRNA catabolic process"/>
    <property type="evidence" value="ECO:0007669"/>
    <property type="project" value="TreeGrafter"/>
</dbReference>
<dbReference type="GO" id="GO:0071028">
    <property type="term" value="P:nuclear mRNA surveillance"/>
    <property type="evidence" value="ECO:0007669"/>
    <property type="project" value="TreeGrafter"/>
</dbReference>
<evidence type="ECO:0000256" key="4">
    <source>
        <dbReference type="ARBA" id="ARBA00019572"/>
    </source>
</evidence>
<dbReference type="PANTHER" id="PTHR11097:SF14">
    <property type="entry name" value="EXOSOME COMPLEX COMPONENT RRP45"/>
    <property type="match status" value="1"/>
</dbReference>
<accession>A0A914D9K3</accession>
<dbReference type="InterPro" id="IPR027408">
    <property type="entry name" value="PNPase/RNase_PH_dom_sf"/>
</dbReference>
<dbReference type="GO" id="GO:0035925">
    <property type="term" value="F:mRNA 3'-UTR AU-rich region binding"/>
    <property type="evidence" value="ECO:0007669"/>
    <property type="project" value="TreeGrafter"/>
</dbReference>
<dbReference type="InterPro" id="IPR050590">
    <property type="entry name" value="Exosome_comp_Rrp42_subfam"/>
</dbReference>
<evidence type="ECO:0000256" key="8">
    <source>
        <dbReference type="ARBA" id="ARBA00032660"/>
    </source>
</evidence>
<dbReference type="SUPFAM" id="SSF55666">
    <property type="entry name" value="Ribonuclease PH domain 2-like"/>
    <property type="match status" value="1"/>
</dbReference>
<dbReference type="WBParaSite" id="ACRNAN_scaffold2139.g28114.t1">
    <property type="protein sequence ID" value="ACRNAN_scaffold2139.g28114.t1"/>
    <property type="gene ID" value="ACRNAN_scaffold2139.g28114"/>
</dbReference>
<feature type="domain" description="Exoribonuclease phosphorolytic" evidence="10">
    <location>
        <begin position="191"/>
        <end position="256"/>
    </location>
</feature>
<evidence type="ECO:0000259" key="10">
    <source>
        <dbReference type="Pfam" id="PF03725"/>
    </source>
</evidence>
<keyword evidence="11" id="KW-1185">Reference proteome</keyword>
<dbReference type="InterPro" id="IPR015847">
    <property type="entry name" value="ExoRNase_PH_dom2"/>
</dbReference>
<dbReference type="InterPro" id="IPR020568">
    <property type="entry name" value="Ribosomal_Su5_D2-typ_SF"/>
</dbReference>
<dbReference type="SUPFAM" id="SSF54211">
    <property type="entry name" value="Ribosomal protein S5 domain 2-like"/>
    <property type="match status" value="1"/>
</dbReference>
<feature type="domain" description="Exoribonuclease phosphorolytic" evidence="9">
    <location>
        <begin position="32"/>
        <end position="163"/>
    </location>
</feature>
<evidence type="ECO:0000259" key="9">
    <source>
        <dbReference type="Pfam" id="PF01138"/>
    </source>
</evidence>
<organism evidence="11 12">
    <name type="scientific">Acrobeloides nanus</name>
    <dbReference type="NCBI Taxonomy" id="290746"/>
    <lineage>
        <taxon>Eukaryota</taxon>
        <taxon>Metazoa</taxon>
        <taxon>Ecdysozoa</taxon>
        <taxon>Nematoda</taxon>
        <taxon>Chromadorea</taxon>
        <taxon>Rhabditida</taxon>
        <taxon>Tylenchina</taxon>
        <taxon>Cephalobomorpha</taxon>
        <taxon>Cephaloboidea</taxon>
        <taxon>Cephalobidae</taxon>
        <taxon>Acrobeloides</taxon>
    </lineage>
</organism>
<dbReference type="GO" id="GO:0071035">
    <property type="term" value="P:nuclear polyadenylation-dependent rRNA catabolic process"/>
    <property type="evidence" value="ECO:0007669"/>
    <property type="project" value="TreeGrafter"/>
</dbReference>
<evidence type="ECO:0000256" key="7">
    <source>
        <dbReference type="ARBA" id="ARBA00023242"/>
    </source>
</evidence>
<evidence type="ECO:0000256" key="6">
    <source>
        <dbReference type="ARBA" id="ARBA00022884"/>
    </source>
</evidence>
<dbReference type="GO" id="GO:0034475">
    <property type="term" value="P:U4 snRNA 3'-end processing"/>
    <property type="evidence" value="ECO:0007669"/>
    <property type="project" value="TreeGrafter"/>
</dbReference>
<dbReference type="GO" id="GO:0000176">
    <property type="term" value="C:nuclear exosome (RNase complex)"/>
    <property type="evidence" value="ECO:0007669"/>
    <property type="project" value="TreeGrafter"/>
</dbReference>
<name>A0A914D9K3_9BILA</name>
<reference evidence="12" key="1">
    <citation type="submission" date="2022-11" db="UniProtKB">
        <authorList>
            <consortium name="WormBaseParasite"/>
        </authorList>
    </citation>
    <scope>IDENTIFICATION</scope>
</reference>